<dbReference type="SUPFAM" id="SSF55724">
    <property type="entry name" value="Mog1p/PsbP-like"/>
    <property type="match status" value="1"/>
</dbReference>
<organism evidence="1 2">
    <name type="scientific">Papaver atlanticum</name>
    <dbReference type="NCBI Taxonomy" id="357466"/>
    <lineage>
        <taxon>Eukaryota</taxon>
        <taxon>Viridiplantae</taxon>
        <taxon>Streptophyta</taxon>
        <taxon>Embryophyta</taxon>
        <taxon>Tracheophyta</taxon>
        <taxon>Spermatophyta</taxon>
        <taxon>Magnoliopsida</taxon>
        <taxon>Ranunculales</taxon>
        <taxon>Papaveraceae</taxon>
        <taxon>Papaveroideae</taxon>
        <taxon>Papaver</taxon>
    </lineage>
</organism>
<accession>A0AAD4S156</accession>
<proteinExistence type="predicted"/>
<dbReference type="AlphaFoldDB" id="A0AAD4S156"/>
<gene>
    <name evidence="1" type="ORF">MKW98_030846</name>
</gene>
<protein>
    <submittedName>
        <fullName evidence="1">Uncharacterized protein</fullName>
    </submittedName>
</protein>
<sequence length="101" mass="10944">MSTQHFAVVVAVSGGKTYIAGASAPESRWEEDGPLAVNCSSGGKSNQIEQLLVLEMQRIFGQFFSIMGANPLCHASPGKKVFRPSNQGCVYRSHEIQQMTL</sequence>
<name>A0AAD4S156_9MAGN</name>
<evidence type="ECO:0000313" key="2">
    <source>
        <dbReference type="Proteomes" id="UP001202328"/>
    </source>
</evidence>
<evidence type="ECO:0000313" key="1">
    <source>
        <dbReference type="EMBL" id="KAI3850786.1"/>
    </source>
</evidence>
<dbReference type="EMBL" id="JAJJMB010015994">
    <property type="protein sequence ID" value="KAI3850786.1"/>
    <property type="molecule type" value="Genomic_DNA"/>
</dbReference>
<dbReference type="InterPro" id="IPR016123">
    <property type="entry name" value="Mog1/PsbP_a/b/a-sand"/>
</dbReference>
<dbReference type="Proteomes" id="UP001202328">
    <property type="component" value="Unassembled WGS sequence"/>
</dbReference>
<reference evidence="1" key="1">
    <citation type="submission" date="2022-04" db="EMBL/GenBank/DDBJ databases">
        <title>A functionally conserved STORR gene fusion in Papaver species that diverged 16.8 million years ago.</title>
        <authorList>
            <person name="Catania T."/>
        </authorList>
    </citation>
    <scope>NUCLEOTIDE SEQUENCE</scope>
    <source>
        <strain evidence="1">S-188037</strain>
    </source>
</reference>
<keyword evidence="2" id="KW-1185">Reference proteome</keyword>
<comment type="caution">
    <text evidence="1">The sequence shown here is derived from an EMBL/GenBank/DDBJ whole genome shotgun (WGS) entry which is preliminary data.</text>
</comment>